<evidence type="ECO:0008006" key="3">
    <source>
        <dbReference type="Google" id="ProtNLM"/>
    </source>
</evidence>
<reference evidence="1" key="1">
    <citation type="journal article" date="2020" name="bioRxiv">
        <title>Whole genome comparisons of ergot fungi reveals the divergence and evolution of species within the genus Claviceps are the result of varying mechanisms driving genome evolution and host range expansion.</title>
        <authorList>
            <person name="Wyka S.A."/>
            <person name="Mondo S.J."/>
            <person name="Liu M."/>
            <person name="Dettman J."/>
            <person name="Nalam V."/>
            <person name="Broders K.D."/>
        </authorList>
    </citation>
    <scope>NUCLEOTIDE SEQUENCE</scope>
    <source>
        <strain evidence="1">CCC 489</strain>
    </source>
</reference>
<organism evidence="1 2">
    <name type="scientific">Claviceps africana</name>
    <dbReference type="NCBI Taxonomy" id="83212"/>
    <lineage>
        <taxon>Eukaryota</taxon>
        <taxon>Fungi</taxon>
        <taxon>Dikarya</taxon>
        <taxon>Ascomycota</taxon>
        <taxon>Pezizomycotina</taxon>
        <taxon>Sordariomycetes</taxon>
        <taxon>Hypocreomycetidae</taxon>
        <taxon>Hypocreales</taxon>
        <taxon>Clavicipitaceae</taxon>
        <taxon>Claviceps</taxon>
    </lineage>
</organism>
<evidence type="ECO:0000313" key="2">
    <source>
        <dbReference type="Proteomes" id="UP000811619"/>
    </source>
</evidence>
<dbReference type="EMBL" id="SRPY01000195">
    <property type="protein sequence ID" value="KAG5927268.1"/>
    <property type="molecule type" value="Genomic_DNA"/>
</dbReference>
<dbReference type="SUPFAM" id="SSF55811">
    <property type="entry name" value="Nudix"/>
    <property type="match status" value="1"/>
</dbReference>
<proteinExistence type="predicted"/>
<dbReference type="InterPro" id="IPR015797">
    <property type="entry name" value="NUDIX_hydrolase-like_dom_sf"/>
</dbReference>
<dbReference type="Gene3D" id="3.90.79.10">
    <property type="entry name" value="Nucleoside Triphosphate Pyrophosphohydrolase"/>
    <property type="match status" value="1"/>
</dbReference>
<protein>
    <recommendedName>
        <fullName evidence="3">Nudix hydrolase domain-containing protein</fullName>
    </recommendedName>
</protein>
<dbReference type="Proteomes" id="UP000811619">
    <property type="component" value="Unassembled WGS sequence"/>
</dbReference>
<gene>
    <name evidence="1" type="ORF">E4U42_002384</name>
</gene>
<accession>A0A8K0NMA8</accession>
<dbReference type="CDD" id="cd03676">
    <property type="entry name" value="NUDIX_Tnr3_like"/>
    <property type="match status" value="1"/>
</dbReference>
<dbReference type="OrthoDB" id="10261522at2759"/>
<evidence type="ECO:0000313" key="1">
    <source>
        <dbReference type="EMBL" id="KAG5927268.1"/>
    </source>
</evidence>
<comment type="caution">
    <text evidence="1">The sequence shown here is derived from an EMBL/GenBank/DDBJ whole genome shotgun (WGS) entry which is preliminary data.</text>
</comment>
<dbReference type="AlphaFoldDB" id="A0A8K0NMA8"/>
<name>A0A8K0NMA8_9HYPO</name>
<keyword evidence="2" id="KW-1185">Reference proteome</keyword>
<sequence>MAMVMAMAGEEPATSSEGTTRMLAPAIVMAPASRCKSSARHTFALGSVLDSALALNSSWPSSVITPARSAAASGHVGFPVMKSFLEVILQCNKFQQDVSSLYEFWVLDHDSPVGYMLPRFVGQMVWTGTGFEVDDLRQTVHLKPHVDTGESVFTACEREFVRLCRLNMTKVDGVRKWVKTWDIKGDAEHHPIRGLGLHLAGLQMPSPLRGVFGIVTAGIHMNMYTMTRVGNGDGDGDEARMHIWMAKRSENVTYAGKLDQLVAGAMGAQDDNDAMKVLRREAMEEAGLAVDIETGQVHRDGTYVGTIQRGPRISFFDKKDGAAGSEHGQLEPGIRFTFDLQVDAEFVPEPCEPESIAGFLLKSVDEVKHDLKNREWKPNCALVMLDFLLRKGQMQPEEDAFLRHLKPALQRPLPFRRV</sequence>